<organism evidence="1 2">
    <name type="scientific">Natrialba swarupiae</name>
    <dbReference type="NCBI Taxonomy" id="2448032"/>
    <lineage>
        <taxon>Archaea</taxon>
        <taxon>Methanobacteriati</taxon>
        <taxon>Methanobacteriota</taxon>
        <taxon>Stenosarchaea group</taxon>
        <taxon>Halobacteria</taxon>
        <taxon>Halobacteriales</taxon>
        <taxon>Natrialbaceae</taxon>
        <taxon>Natrialba</taxon>
    </lineage>
</organism>
<dbReference type="AlphaFoldDB" id="A0A5D5AJ37"/>
<dbReference type="EMBL" id="VTAW01000029">
    <property type="protein sequence ID" value="TYT60827.1"/>
    <property type="molecule type" value="Genomic_DNA"/>
</dbReference>
<gene>
    <name evidence="1" type="ORF">FYC77_16915</name>
</gene>
<protein>
    <submittedName>
        <fullName evidence="1">Winged helix-turn-helix domain-containing protein</fullName>
    </submittedName>
</protein>
<evidence type="ECO:0000313" key="1">
    <source>
        <dbReference type="EMBL" id="TYT60827.1"/>
    </source>
</evidence>
<accession>A0A5D5AJ37</accession>
<proteinExistence type="predicted"/>
<dbReference type="Gene3D" id="1.10.10.10">
    <property type="entry name" value="Winged helix-like DNA-binding domain superfamily/Winged helix DNA-binding domain"/>
    <property type="match status" value="1"/>
</dbReference>
<dbReference type="RefSeq" id="WP_149082673.1">
    <property type="nucleotide sequence ID" value="NZ_VTAW01000029.1"/>
</dbReference>
<sequence>MGEQAQPYGVDWEFKERDLKILRELAADPQISSRELASLLADKYDIDVSHVTVSETIRQMRENDVFREAILPNEQFYNFALFEFKFNPEHFDDHWEEAMEYIMDDEHTLMYFISNGEYQWKTIMMFRSREAESKWIHEFYRDYGDVVSNVRNSVVHNLLKFRTDPEIFELLDNGPSDR</sequence>
<reference evidence="1 2" key="1">
    <citation type="submission" date="2019-08" db="EMBL/GenBank/DDBJ databases">
        <title>Archaea genome.</title>
        <authorList>
            <person name="Kajale S."/>
            <person name="Shouche Y."/>
            <person name="Deshpande N."/>
            <person name="Sharma A."/>
        </authorList>
    </citation>
    <scope>NUCLEOTIDE SEQUENCE [LARGE SCALE GENOMIC DNA]</scope>
    <source>
        <strain evidence="1 2">ESP3B_9</strain>
    </source>
</reference>
<keyword evidence="2" id="KW-1185">Reference proteome</keyword>
<evidence type="ECO:0000313" key="2">
    <source>
        <dbReference type="Proteomes" id="UP000324104"/>
    </source>
</evidence>
<comment type="caution">
    <text evidence="1">The sequence shown here is derived from an EMBL/GenBank/DDBJ whole genome shotgun (WGS) entry which is preliminary data.</text>
</comment>
<name>A0A5D5AJ37_9EURY</name>
<dbReference type="Proteomes" id="UP000324104">
    <property type="component" value="Unassembled WGS sequence"/>
</dbReference>
<dbReference type="InterPro" id="IPR036388">
    <property type="entry name" value="WH-like_DNA-bd_sf"/>
</dbReference>
<dbReference type="Pfam" id="PF13412">
    <property type="entry name" value="HTH_24"/>
    <property type="match status" value="1"/>
</dbReference>